<dbReference type="Proteomes" id="UP000010119">
    <property type="component" value="Unassembled WGS sequence"/>
</dbReference>
<name>D7V104_LISGR</name>
<dbReference type="GO" id="GO:0030170">
    <property type="term" value="F:pyridoxal phosphate binding"/>
    <property type="evidence" value="ECO:0007669"/>
    <property type="project" value="InterPro"/>
</dbReference>
<dbReference type="PANTHER" id="PTHR46383">
    <property type="entry name" value="ASPARTATE AMINOTRANSFERASE"/>
    <property type="match status" value="1"/>
</dbReference>
<evidence type="ECO:0000256" key="6">
    <source>
        <dbReference type="RuleBase" id="RU000481"/>
    </source>
</evidence>
<dbReference type="InterPro" id="IPR015421">
    <property type="entry name" value="PyrdxlP-dep_Trfase_major"/>
</dbReference>
<evidence type="ECO:0000313" key="8">
    <source>
        <dbReference type="EMBL" id="EFI83236.1"/>
    </source>
</evidence>
<dbReference type="InterPro" id="IPR015422">
    <property type="entry name" value="PyrdxlP-dep_Trfase_small"/>
</dbReference>
<proteinExistence type="inferred from homology"/>
<keyword evidence="9" id="KW-1185">Reference proteome</keyword>
<dbReference type="PANTHER" id="PTHR46383:SF4">
    <property type="entry name" value="AMINOTRANSFERASE"/>
    <property type="match status" value="1"/>
</dbReference>
<dbReference type="EC" id="2.6.1.-" evidence="6"/>
<dbReference type="eggNOG" id="COG0436">
    <property type="taxonomic scope" value="Bacteria"/>
</dbReference>
<dbReference type="GO" id="GO:0008483">
    <property type="term" value="F:transaminase activity"/>
    <property type="evidence" value="ECO:0007669"/>
    <property type="project" value="UniProtKB-KW"/>
</dbReference>
<dbReference type="InterPro" id="IPR050596">
    <property type="entry name" value="AspAT/PAT-like"/>
</dbReference>
<dbReference type="Gene3D" id="3.90.1150.10">
    <property type="entry name" value="Aspartate Aminotransferase, domain 1"/>
    <property type="match status" value="1"/>
</dbReference>
<feature type="domain" description="Aminotransferase class I/classII large" evidence="7">
    <location>
        <begin position="35"/>
        <end position="369"/>
    </location>
</feature>
<dbReference type="PRINTS" id="PR00753">
    <property type="entry name" value="ACCSYNTHASE"/>
</dbReference>
<dbReference type="InterPro" id="IPR015424">
    <property type="entry name" value="PyrdxlP-dep_Trfase"/>
</dbReference>
<evidence type="ECO:0000256" key="1">
    <source>
        <dbReference type="ARBA" id="ARBA00001933"/>
    </source>
</evidence>
<dbReference type="HOGENOM" id="CLU_017584_4_3_9"/>
<evidence type="ECO:0000256" key="2">
    <source>
        <dbReference type="ARBA" id="ARBA00007441"/>
    </source>
</evidence>
<evidence type="ECO:0000256" key="3">
    <source>
        <dbReference type="ARBA" id="ARBA00022576"/>
    </source>
</evidence>
<dbReference type="EMBL" id="ACCR02000005">
    <property type="protein sequence ID" value="EFI83236.1"/>
    <property type="molecule type" value="Genomic_DNA"/>
</dbReference>
<reference evidence="8" key="1">
    <citation type="submission" date="2010-06" db="EMBL/GenBank/DDBJ databases">
        <authorList>
            <person name="Muzny D."/>
            <person name="Qin X."/>
            <person name="Buhay C."/>
            <person name="Dugan-Rocha S."/>
            <person name="Ding Y."/>
            <person name="Chen G."/>
            <person name="Hawes A."/>
            <person name="Holder M."/>
            <person name="Jhangiani S."/>
            <person name="Johnson A."/>
            <person name="Khan Z."/>
            <person name="Li Z."/>
            <person name="Liu W."/>
            <person name="Liu X."/>
            <person name="Perez L."/>
            <person name="Shen H."/>
            <person name="Wang Q."/>
            <person name="Watt J."/>
            <person name="Xi L."/>
            <person name="Xin Y."/>
            <person name="Zhou J."/>
            <person name="Deng J."/>
            <person name="Jiang H."/>
            <person name="Liu Y."/>
            <person name="Qu J."/>
            <person name="Song X.-Z."/>
            <person name="Zhang L."/>
            <person name="Villasana D."/>
            <person name="Johnson A."/>
            <person name="Liu J."/>
            <person name="Liyanage D."/>
            <person name="Lorensuhewa L."/>
            <person name="Robinson T."/>
            <person name="Song A."/>
            <person name="Song B.-B."/>
            <person name="Dinh H."/>
            <person name="Thornton R."/>
            <person name="Coyle M."/>
            <person name="Francisco L."/>
            <person name="Jackson L."/>
            <person name="Javaid M."/>
            <person name="Korchina V."/>
            <person name="Kovar C."/>
            <person name="Mata R."/>
            <person name="Mathew T."/>
            <person name="Ngo R."/>
            <person name="Nguyen L."/>
            <person name="Nguyen N."/>
            <person name="Okwuonu G."/>
            <person name="Ongeri F."/>
            <person name="Pham C."/>
            <person name="Simmons D."/>
            <person name="Wilczek-Boney K."/>
            <person name="Hale W."/>
            <person name="Jakkamsetti A."/>
            <person name="Pham P."/>
            <person name="Ruth R."/>
            <person name="San Lucas F."/>
            <person name="Warren J."/>
            <person name="Zhang J."/>
            <person name="Zhao Z."/>
            <person name="Zhou C."/>
            <person name="Zhu D."/>
            <person name="Lee S."/>
            <person name="Bess C."/>
            <person name="Blankenburg K."/>
            <person name="Forbes L."/>
            <person name="Fu Q."/>
            <person name="Gubbala S."/>
            <person name="Hirani K."/>
            <person name="Jayaseelan J.C."/>
            <person name="Lara F."/>
            <person name="Munidasa M."/>
            <person name="Palculict T."/>
            <person name="Patil S."/>
            <person name="Pu L.-L."/>
            <person name="Saada N."/>
            <person name="Tang L."/>
            <person name="Weissenberger G."/>
            <person name="Zhu Y."/>
            <person name="Hemphill L."/>
            <person name="Shang Y."/>
            <person name="Youmans B."/>
            <person name="Ayvaz T."/>
            <person name="Ross M."/>
            <person name="Santibanez J."/>
            <person name="Aqrawi P."/>
            <person name="Gross S."/>
            <person name="Joshi V."/>
            <person name="Fowler G."/>
            <person name="Nazareth L."/>
            <person name="Reid J."/>
            <person name="Worley K."/>
            <person name="Petrosino J."/>
            <person name="Highlander S."/>
            <person name="Gibbs R."/>
        </authorList>
    </citation>
    <scope>NUCLEOTIDE SEQUENCE [LARGE SCALE GENOMIC DNA]</scope>
    <source>
        <strain evidence="8">DSM 20601</strain>
    </source>
</reference>
<comment type="caution">
    <text evidence="8">The sequence shown here is derived from an EMBL/GenBank/DDBJ whole genome shotgun (WGS) entry which is preliminary data.</text>
</comment>
<sequence>MGCHEMSKAIRASLDKIQMSGIRKFNNRVSSIDGIIKLTLGEPDFPPPEHIKQAAIHAIETNFTNYTPNQGDPELLEAAEHYFTEKYHLPFHKEEIIVTVGATEAIAIALQTILEAGDEVILPDPIYPGYEPHIVLADALPVKVDTTESHYKLTAEALRAAITPKTKAVILPYPSNPTGVTMSKAELAEIAAVLEGTGIYLLADEIYSELTYFPDGHYSIANLLPEQTIVVNGLSKSHAMIGFRIGFLMANKRLITEMLKVHQYTVTCASSISQKAALEALTNGKEDAVLMRTEYASRAQFIEDRLKKMGFEIIPPDGAFYFFVKLPDTVPLDSFDWAVKLAEEAKVAVVPGEAFSVNGSRYFRLSYAASFHLLVEAMERMVAFMEKQDY</sequence>
<keyword evidence="3 6" id="KW-0032">Aminotransferase</keyword>
<comment type="similarity">
    <text evidence="2 6">Belongs to the class-I pyridoxal-phosphate-dependent aminotransferase family.</text>
</comment>
<keyword evidence="4 6" id="KW-0808">Transferase</keyword>
<evidence type="ECO:0000313" key="9">
    <source>
        <dbReference type="Proteomes" id="UP000010119"/>
    </source>
</evidence>
<protein>
    <recommendedName>
        <fullName evidence="6">Aminotransferase</fullName>
        <ecNumber evidence="6">2.6.1.-</ecNumber>
    </recommendedName>
</protein>
<keyword evidence="5" id="KW-0663">Pyridoxal phosphate</keyword>
<dbReference type="Pfam" id="PF00155">
    <property type="entry name" value="Aminotran_1_2"/>
    <property type="match status" value="1"/>
</dbReference>
<evidence type="ECO:0000256" key="5">
    <source>
        <dbReference type="ARBA" id="ARBA00022898"/>
    </source>
</evidence>
<evidence type="ECO:0000259" key="7">
    <source>
        <dbReference type="Pfam" id="PF00155"/>
    </source>
</evidence>
<dbReference type="Gene3D" id="3.40.640.10">
    <property type="entry name" value="Type I PLP-dependent aspartate aminotransferase-like (Major domain)"/>
    <property type="match status" value="1"/>
</dbReference>
<dbReference type="CDD" id="cd00609">
    <property type="entry name" value="AAT_like"/>
    <property type="match status" value="1"/>
</dbReference>
<dbReference type="FunFam" id="3.40.640.10:FF:000033">
    <property type="entry name" value="Aspartate aminotransferase"/>
    <property type="match status" value="1"/>
</dbReference>
<dbReference type="AlphaFoldDB" id="D7V104"/>
<dbReference type="STRING" id="525367.HMPREF0556_11921"/>
<evidence type="ECO:0000256" key="4">
    <source>
        <dbReference type="ARBA" id="ARBA00022679"/>
    </source>
</evidence>
<dbReference type="InterPro" id="IPR004838">
    <property type="entry name" value="NHTrfase_class1_PyrdxlP-BS"/>
</dbReference>
<dbReference type="PROSITE" id="PS00105">
    <property type="entry name" value="AA_TRANSFER_CLASS_1"/>
    <property type="match status" value="1"/>
</dbReference>
<dbReference type="GO" id="GO:0006520">
    <property type="term" value="P:amino acid metabolic process"/>
    <property type="evidence" value="ECO:0007669"/>
    <property type="project" value="InterPro"/>
</dbReference>
<dbReference type="InterPro" id="IPR004839">
    <property type="entry name" value="Aminotransferase_I/II_large"/>
</dbReference>
<dbReference type="SUPFAM" id="SSF53383">
    <property type="entry name" value="PLP-dependent transferases"/>
    <property type="match status" value="1"/>
</dbReference>
<gene>
    <name evidence="8" type="primary">aspC</name>
    <name evidence="8" type="ORF">HMPREF0556_11921</name>
</gene>
<accession>D7V104</accession>
<comment type="cofactor">
    <cofactor evidence="1 6">
        <name>pyridoxal 5'-phosphate</name>
        <dbReference type="ChEBI" id="CHEBI:597326"/>
    </cofactor>
</comment>
<organism evidence="8 9">
    <name type="scientific">Listeria grayi DSM 20601</name>
    <dbReference type="NCBI Taxonomy" id="525367"/>
    <lineage>
        <taxon>Bacteria</taxon>
        <taxon>Bacillati</taxon>
        <taxon>Bacillota</taxon>
        <taxon>Bacilli</taxon>
        <taxon>Bacillales</taxon>
        <taxon>Listeriaceae</taxon>
        <taxon>Listeria</taxon>
    </lineage>
</organism>